<name>A0A3Q7ERZ0_SOLLC</name>
<reference evidence="2" key="1">
    <citation type="journal article" date="2012" name="Nature">
        <title>The tomato genome sequence provides insights into fleshy fruit evolution.</title>
        <authorList>
            <consortium name="Tomato Genome Consortium"/>
        </authorList>
    </citation>
    <scope>NUCLEOTIDE SEQUENCE [LARGE SCALE GENOMIC DNA]</scope>
    <source>
        <strain evidence="2">cv. Heinz 1706</strain>
    </source>
</reference>
<evidence type="ECO:0000313" key="2">
    <source>
        <dbReference type="EnsemblPlants" id="Solyc01g104435.1.1"/>
    </source>
</evidence>
<proteinExistence type="predicted"/>
<organism evidence="2">
    <name type="scientific">Solanum lycopersicum</name>
    <name type="common">Tomato</name>
    <name type="synonym">Lycopersicon esculentum</name>
    <dbReference type="NCBI Taxonomy" id="4081"/>
    <lineage>
        <taxon>Eukaryota</taxon>
        <taxon>Viridiplantae</taxon>
        <taxon>Streptophyta</taxon>
        <taxon>Embryophyta</taxon>
        <taxon>Tracheophyta</taxon>
        <taxon>Spermatophyta</taxon>
        <taxon>Magnoliopsida</taxon>
        <taxon>eudicotyledons</taxon>
        <taxon>Gunneridae</taxon>
        <taxon>Pentapetalae</taxon>
        <taxon>asterids</taxon>
        <taxon>lamiids</taxon>
        <taxon>Solanales</taxon>
        <taxon>Solanaceae</taxon>
        <taxon>Solanoideae</taxon>
        <taxon>Solaneae</taxon>
        <taxon>Solanum</taxon>
        <taxon>Solanum subgen. Lycopersicon</taxon>
    </lineage>
</organism>
<dbReference type="Gramene" id="Solyc01g104435.1.1">
    <property type="protein sequence ID" value="Solyc01g104435.1.1"/>
    <property type="gene ID" value="Solyc01g104435.1"/>
</dbReference>
<dbReference type="InParanoid" id="A0A3Q7ERZ0"/>
<evidence type="ECO:0000256" key="1">
    <source>
        <dbReference type="SAM" id="MobiDB-lite"/>
    </source>
</evidence>
<protein>
    <submittedName>
        <fullName evidence="2">Uncharacterized protein</fullName>
    </submittedName>
</protein>
<dbReference type="EnsemblPlants" id="Solyc01g104435.1.1">
    <property type="protein sequence ID" value="Solyc01g104435.1.1"/>
    <property type="gene ID" value="Solyc01g104435.1"/>
</dbReference>
<accession>A0A3Q7ERZ0</accession>
<sequence>MLRSSAKHINALEMNKSQKREPQEFINGCELWLKKHEEQDKLGLKTPRLLRVGKSVMLEQPKLYLANIALARQSELTSHTNLNDIHVSKNSLIDEFYLETSIEKETVSSANADRDVERSVVVVGVTSSIAPRPISLGGIVTGSSSSDIISKSALHFLITLTLKKGFDSGYRLQDKPLEVPSGNLNSFLVVNWKAELLIKDSGGGRGGGGQAEEPFCPETSSPTSSFWSSRAMRCGFTSEECTAREQKRHETRVHIAGNIFGKTRDTSKYIAYWSLKQDNQALTMVDQIVPFNLQLVDFNK</sequence>
<evidence type="ECO:0000313" key="3">
    <source>
        <dbReference type="Proteomes" id="UP000004994"/>
    </source>
</evidence>
<feature type="region of interest" description="Disordered" evidence="1">
    <location>
        <begin position="203"/>
        <end position="224"/>
    </location>
</feature>
<dbReference type="AlphaFoldDB" id="A0A3Q7ERZ0"/>
<reference evidence="2" key="2">
    <citation type="submission" date="2019-01" db="UniProtKB">
        <authorList>
            <consortium name="EnsemblPlants"/>
        </authorList>
    </citation>
    <scope>IDENTIFICATION</scope>
    <source>
        <strain evidence="2">cv. Heinz 1706</strain>
    </source>
</reference>
<keyword evidence="3" id="KW-1185">Reference proteome</keyword>
<dbReference type="Proteomes" id="UP000004994">
    <property type="component" value="Chromosome 1"/>
</dbReference>